<dbReference type="PRINTS" id="PR01486">
    <property type="entry name" value="PHPHLIPASEA1"/>
</dbReference>
<keyword evidence="22" id="KW-1185">Reference proteome</keyword>
<keyword evidence="18" id="KW-0998">Cell outer membrane</keyword>
<evidence type="ECO:0000256" key="11">
    <source>
        <dbReference type="ARBA" id="ARBA00022723"/>
    </source>
</evidence>
<evidence type="ECO:0000256" key="15">
    <source>
        <dbReference type="ARBA" id="ARBA00022963"/>
    </source>
</evidence>
<dbReference type="SUPFAM" id="SSF56931">
    <property type="entry name" value="Outer membrane phospholipase A (OMPLA)"/>
    <property type="match status" value="1"/>
</dbReference>
<proteinExistence type="inferred from homology"/>
<evidence type="ECO:0000256" key="9">
    <source>
        <dbReference type="ARBA" id="ARBA00022452"/>
    </source>
</evidence>
<dbReference type="PANTHER" id="PTHR40457">
    <property type="entry name" value="PHOSPHOLIPASE A1"/>
    <property type="match status" value="1"/>
</dbReference>
<keyword evidence="10" id="KW-0812">Transmembrane</keyword>
<dbReference type="EMBL" id="JBCFQK010000004">
    <property type="protein sequence ID" value="MFA9193746.1"/>
    <property type="molecule type" value="Genomic_DNA"/>
</dbReference>
<comment type="subcellular location">
    <subcellularLocation>
        <location evidence="4">Cell outer membrane</location>
        <topology evidence="4">Multi-pass membrane protein</topology>
    </subcellularLocation>
</comment>
<dbReference type="Gene3D" id="2.40.230.10">
    <property type="entry name" value="Phospholipase A1"/>
    <property type="match status" value="1"/>
</dbReference>
<keyword evidence="11" id="KW-0479">Metal-binding</keyword>
<evidence type="ECO:0000256" key="18">
    <source>
        <dbReference type="ARBA" id="ARBA00023237"/>
    </source>
</evidence>
<evidence type="ECO:0000313" key="21">
    <source>
        <dbReference type="EMBL" id="MFA9193746.1"/>
    </source>
</evidence>
<evidence type="ECO:0000256" key="10">
    <source>
        <dbReference type="ARBA" id="ARBA00022692"/>
    </source>
</evidence>
<evidence type="ECO:0000313" key="22">
    <source>
        <dbReference type="Proteomes" id="UP001574170"/>
    </source>
</evidence>
<evidence type="ECO:0000256" key="19">
    <source>
        <dbReference type="ARBA" id="ARBA00032375"/>
    </source>
</evidence>
<evidence type="ECO:0000256" key="1">
    <source>
        <dbReference type="ARBA" id="ARBA00000111"/>
    </source>
</evidence>
<evidence type="ECO:0000256" key="12">
    <source>
        <dbReference type="ARBA" id="ARBA00022729"/>
    </source>
</evidence>
<evidence type="ECO:0000256" key="20">
    <source>
        <dbReference type="SAM" id="SignalP"/>
    </source>
</evidence>
<dbReference type="EC" id="3.1.1.32" evidence="7"/>
<comment type="catalytic activity">
    <reaction evidence="1">
        <text>a 1,2-diacyl-sn-glycero-3-phosphocholine + H2O = a 2-acyl-sn-glycero-3-phosphocholine + a fatty acid + H(+)</text>
        <dbReference type="Rhea" id="RHEA:18689"/>
        <dbReference type="ChEBI" id="CHEBI:15377"/>
        <dbReference type="ChEBI" id="CHEBI:15378"/>
        <dbReference type="ChEBI" id="CHEBI:28868"/>
        <dbReference type="ChEBI" id="CHEBI:57643"/>
        <dbReference type="ChEBI" id="CHEBI:57875"/>
        <dbReference type="EC" id="3.1.1.32"/>
    </reaction>
</comment>
<evidence type="ECO:0000256" key="7">
    <source>
        <dbReference type="ARBA" id="ARBA00013179"/>
    </source>
</evidence>
<dbReference type="EC" id="3.1.1.4" evidence="8"/>
<comment type="caution">
    <text evidence="21">The sequence shown here is derived from an EMBL/GenBank/DDBJ whole genome shotgun (WGS) entry which is preliminary data.</text>
</comment>
<evidence type="ECO:0000256" key="5">
    <source>
        <dbReference type="ARBA" id="ARBA00010525"/>
    </source>
</evidence>
<evidence type="ECO:0000256" key="13">
    <source>
        <dbReference type="ARBA" id="ARBA00022801"/>
    </source>
</evidence>
<dbReference type="Proteomes" id="UP001574170">
    <property type="component" value="Unassembled WGS sequence"/>
</dbReference>
<name>A0ABV4TI11_9FLAO</name>
<dbReference type="Pfam" id="PF02253">
    <property type="entry name" value="PLA1"/>
    <property type="match status" value="1"/>
</dbReference>
<evidence type="ECO:0000256" key="2">
    <source>
        <dbReference type="ARBA" id="ARBA00001604"/>
    </source>
</evidence>
<comment type="catalytic activity">
    <reaction evidence="2">
        <text>a 1,2-diacyl-sn-glycero-3-phosphocholine + H2O = a 1-acyl-sn-glycero-3-phosphocholine + a fatty acid + H(+)</text>
        <dbReference type="Rhea" id="RHEA:15801"/>
        <dbReference type="ChEBI" id="CHEBI:15377"/>
        <dbReference type="ChEBI" id="CHEBI:15378"/>
        <dbReference type="ChEBI" id="CHEBI:28868"/>
        <dbReference type="ChEBI" id="CHEBI:57643"/>
        <dbReference type="ChEBI" id="CHEBI:58168"/>
        <dbReference type="EC" id="3.1.1.4"/>
    </reaction>
</comment>
<gene>
    <name evidence="21" type="ORF">AAGV33_04965</name>
</gene>
<feature type="chain" id="PRO_5047183810" description="Phosphatidylcholine 1-acylhydrolase" evidence="20">
    <location>
        <begin position="21"/>
        <end position="294"/>
    </location>
</feature>
<comment type="subunit">
    <text evidence="6">Homodimer; dimerization is reversible, and the dimeric form is the active one.</text>
</comment>
<dbReference type="RefSeq" id="WP_373390844.1">
    <property type="nucleotide sequence ID" value="NZ_JBCFQJ010000002.1"/>
</dbReference>
<dbReference type="InterPro" id="IPR036541">
    <property type="entry name" value="PLipase_A1_sf"/>
</dbReference>
<accession>A0ABV4TI11</accession>
<evidence type="ECO:0000256" key="6">
    <source>
        <dbReference type="ARBA" id="ARBA00011702"/>
    </source>
</evidence>
<evidence type="ECO:0000256" key="4">
    <source>
        <dbReference type="ARBA" id="ARBA00004571"/>
    </source>
</evidence>
<keyword evidence="12 20" id="KW-0732">Signal</keyword>
<keyword evidence="16" id="KW-0443">Lipid metabolism</keyword>
<evidence type="ECO:0000256" key="8">
    <source>
        <dbReference type="ARBA" id="ARBA00013278"/>
    </source>
</evidence>
<feature type="signal peptide" evidence="20">
    <location>
        <begin position="1"/>
        <end position="20"/>
    </location>
</feature>
<evidence type="ECO:0000256" key="16">
    <source>
        <dbReference type="ARBA" id="ARBA00023098"/>
    </source>
</evidence>
<keyword evidence="13" id="KW-0378">Hydrolase</keyword>
<reference evidence="21 22" key="1">
    <citation type="submission" date="2024-04" db="EMBL/GenBank/DDBJ databases">
        <title>New Clade of Flavobacterium.</title>
        <authorList>
            <person name="Matos L."/>
            <person name="Proenca D.N."/>
            <person name="Fransisco R.M."/>
            <person name="Chung A.P."/>
            <person name="Maccario L."/>
            <person name="Sorensen S.J."/>
            <person name="Morais P.V."/>
        </authorList>
    </citation>
    <scope>NUCLEOTIDE SEQUENCE [LARGE SCALE GENOMIC DNA]</scope>
    <source>
        <strain evidence="21 22">FBOR7N2.3</strain>
    </source>
</reference>
<keyword evidence="17" id="KW-0472">Membrane</keyword>
<evidence type="ECO:0000256" key="17">
    <source>
        <dbReference type="ARBA" id="ARBA00023136"/>
    </source>
</evidence>
<evidence type="ECO:0000256" key="3">
    <source>
        <dbReference type="ARBA" id="ARBA00001913"/>
    </source>
</evidence>
<evidence type="ECO:0000256" key="14">
    <source>
        <dbReference type="ARBA" id="ARBA00022837"/>
    </source>
</evidence>
<sequence length="294" mass="34393">MIKLYNVMLLLFLISSSAFSQVDFNKVIIRKNMSQQWELDSIDKKGTFRLVSYRPIYFAAARWSSKSNEEPFDESGEFATNDKDIFNNIETKFQISFKTKLIQGLLFGKGDLWAGYTQKAHWQVYNKKLSRAFRELNYEPEIILNFPMNINLFQGKIRTFGVIFNHQSNGKDIPTSRSWNRIILNIGYEYDNWTVNFRPWYRLPDTEDENPRITKYVGDAELEVGTHFGKHEFYTIINHSFSTFEKGNIQLNYVFPIHGHLRGHAQVFHGYGETLIDYNVSQTTIGIGVSFANW</sequence>
<organism evidence="21 22">
    <name type="scientific">Flavobacterium magnesitis</name>
    <dbReference type="NCBI Taxonomy" id="3138077"/>
    <lineage>
        <taxon>Bacteria</taxon>
        <taxon>Pseudomonadati</taxon>
        <taxon>Bacteroidota</taxon>
        <taxon>Flavobacteriia</taxon>
        <taxon>Flavobacteriales</taxon>
        <taxon>Flavobacteriaceae</taxon>
        <taxon>Flavobacterium</taxon>
    </lineage>
</organism>
<keyword evidence="15" id="KW-0442">Lipid degradation</keyword>
<comment type="similarity">
    <text evidence="5">Belongs to the phospholipase A1 family.</text>
</comment>
<dbReference type="PANTHER" id="PTHR40457:SF1">
    <property type="entry name" value="PHOSPHOLIPASE A1"/>
    <property type="match status" value="1"/>
</dbReference>
<comment type="cofactor">
    <cofactor evidence="3">
        <name>Ca(2+)</name>
        <dbReference type="ChEBI" id="CHEBI:29108"/>
    </cofactor>
</comment>
<dbReference type="CDD" id="cd00541">
    <property type="entry name" value="OMPLA"/>
    <property type="match status" value="1"/>
</dbReference>
<keyword evidence="14" id="KW-0106">Calcium</keyword>
<keyword evidence="9" id="KW-1134">Transmembrane beta strand</keyword>
<dbReference type="InterPro" id="IPR003187">
    <property type="entry name" value="PLipase_A1"/>
</dbReference>
<protein>
    <recommendedName>
        <fullName evidence="19">Phosphatidylcholine 1-acylhydrolase</fullName>
        <ecNumber evidence="7">3.1.1.32</ecNumber>
        <ecNumber evidence="8">3.1.1.4</ecNumber>
    </recommendedName>
</protein>